<dbReference type="EMBL" id="MCFH01000033">
    <property type="protein sequence ID" value="ORX46894.1"/>
    <property type="molecule type" value="Genomic_DNA"/>
</dbReference>
<evidence type="ECO:0000256" key="8">
    <source>
        <dbReference type="ARBA" id="ARBA00023136"/>
    </source>
</evidence>
<keyword evidence="10" id="KW-0325">Glycoprotein</keyword>
<evidence type="ECO:0000256" key="10">
    <source>
        <dbReference type="ARBA" id="ARBA00023180"/>
    </source>
</evidence>
<dbReference type="GO" id="GO:0030317">
    <property type="term" value="P:flagellated sperm motility"/>
    <property type="evidence" value="ECO:0007669"/>
    <property type="project" value="TreeGrafter"/>
</dbReference>
<evidence type="ECO:0000259" key="14">
    <source>
        <dbReference type="Pfam" id="PF22850"/>
    </source>
</evidence>
<evidence type="ECO:0000256" key="6">
    <source>
        <dbReference type="ARBA" id="ARBA00022989"/>
    </source>
</evidence>
<name>A0A1Y1V5K4_9FUNG</name>
<proteinExistence type="inferred from homology"/>
<comment type="caution">
    <text evidence="15">The sequence shown here is derived from an EMBL/GenBank/DDBJ whole genome shotgun (WGS) entry which is preliminary data.</text>
</comment>
<evidence type="ECO:0000256" key="7">
    <source>
        <dbReference type="ARBA" id="ARBA00023069"/>
    </source>
</evidence>
<dbReference type="InterPro" id="IPR028751">
    <property type="entry name" value="CATSPERD/E"/>
</dbReference>
<gene>
    <name evidence="15" type="ORF">BCR36DRAFT_331134</name>
</gene>
<evidence type="ECO:0000256" key="11">
    <source>
        <dbReference type="ARBA" id="ARBA00023273"/>
    </source>
</evidence>
<keyword evidence="2" id="KW-1003">Cell membrane</keyword>
<evidence type="ECO:0000256" key="2">
    <source>
        <dbReference type="ARBA" id="ARBA00022475"/>
    </source>
</evidence>
<evidence type="ECO:0000256" key="5">
    <source>
        <dbReference type="ARBA" id="ARBA00022846"/>
    </source>
</evidence>
<dbReference type="Proteomes" id="UP000193719">
    <property type="component" value="Unassembled WGS sequence"/>
</dbReference>
<sequence>MMKNIRYYYKSLNYENRFYTNEKFDFYSKDLINIKNDDNDNNSCAINKKNNNLWSIQCSNTGIHKFIINNSNTTSNFNVNIEKRNHCYRWNFITLYSEGIITQKNLITPGEEFIAKLWVVSGQVEEIDNIVPSNFEKDITVGLYMNGLSPNIKFHDEEDFFDIIDVSFSKSDGYWTVRLLAHRAGLITFEIENNNIHLFNCTIEKTNLSLSVVNKFLKNQNEDLGNDKTISNSTLSIYQNPCYKNFFIAKSDKDYGVRSFVYSNDNFKTIKTKFIKQIDDNDTIIDIILVDTENILILTSSNKLYKYNNMSTLELINIFPVDQKITNLKTTSFCTPDINYIKITRENNKIDNYNNYFVAFLYKDDRFYFTTDKFESLNLTYVKHYGSIIDIVIHPLNTSFILLIKNNNDANIILIYDPEKDKIREGFNFEKGLSQKDGNMYYINSLEKLVISDLGTNELFIYGKMNLFYSPNSGEYVYEMSLINIDDELASSIKNEKIKNLITSKFGNIAVQTSANRIFYGSSVIPELYEITSGISEDDTSSTIKFDEFGNLFVITSSKDDPYLIKRRIPIHNELSIKRYENSNKEAKDNIISECPIYEFSSDIKSEYFIDIGESLSFNSSVTVKSGYLNGISFTYSNIDLLNITYTDEEIKNVDKYSSNSIKTLNRNVQITNKYKTKNGISNVVVAPHNNQIECEIAPKSSTIYLKCPPNRHIRFNVPENHIGLNCDNTEYPSSFKYFKKYWKDWQKNEIGKKDKHEFFDCSIYGPPIPVYYSSEFIPTFSLYDGDTFIKEVDTEYILIEDKGSIAYSYSKKLKDTNCTSKAQTWSEMILKYPLKDITNVWTPQNYVSCEKDKSEFNKNDEYQIISLNNNNGINWRGQNNMYLMFTATVVDPEFSYCTLKAKFALYVYGASMKTYMQLLLVFGTIILIVILLFISYFIYKRFFIKKKEKVA</sequence>
<dbReference type="GO" id="GO:0036128">
    <property type="term" value="C:CatSper complex"/>
    <property type="evidence" value="ECO:0007669"/>
    <property type="project" value="InterPro"/>
</dbReference>
<keyword evidence="6 13" id="KW-1133">Transmembrane helix</keyword>
<organism evidence="15 16">
    <name type="scientific">Piromyces finnis</name>
    <dbReference type="NCBI Taxonomy" id="1754191"/>
    <lineage>
        <taxon>Eukaryota</taxon>
        <taxon>Fungi</taxon>
        <taxon>Fungi incertae sedis</taxon>
        <taxon>Chytridiomycota</taxon>
        <taxon>Chytridiomycota incertae sedis</taxon>
        <taxon>Neocallimastigomycetes</taxon>
        <taxon>Neocallimastigales</taxon>
        <taxon>Neocallimastigaceae</taxon>
        <taxon>Piromyces</taxon>
    </lineage>
</organism>
<dbReference type="STRING" id="1754191.A0A1Y1V5K4"/>
<evidence type="ECO:0000256" key="4">
    <source>
        <dbReference type="ARBA" id="ARBA00022729"/>
    </source>
</evidence>
<keyword evidence="8 13" id="KW-0472">Membrane</keyword>
<feature type="domain" description="CATSPERD/E C-terminal" evidence="14">
    <location>
        <begin position="747"/>
        <end position="942"/>
    </location>
</feature>
<dbReference type="Pfam" id="PF22850">
    <property type="entry name" value="CATSPERD-E_C"/>
    <property type="match status" value="1"/>
</dbReference>
<evidence type="ECO:0000256" key="9">
    <source>
        <dbReference type="ARBA" id="ARBA00023157"/>
    </source>
</evidence>
<keyword evidence="16" id="KW-1185">Reference proteome</keyword>
<keyword evidence="5" id="KW-0282">Flagellum</keyword>
<dbReference type="OrthoDB" id="5968869at2759"/>
<comment type="similarity">
    <text evidence="1">Belongs to the CATSPERD family.</text>
</comment>
<evidence type="ECO:0000256" key="1">
    <source>
        <dbReference type="ARBA" id="ARBA00010246"/>
    </source>
</evidence>
<feature type="transmembrane region" description="Helical" evidence="13">
    <location>
        <begin position="916"/>
        <end position="940"/>
    </location>
</feature>
<keyword evidence="3 13" id="KW-0812">Transmembrane</keyword>
<evidence type="ECO:0000256" key="3">
    <source>
        <dbReference type="ARBA" id="ARBA00022692"/>
    </source>
</evidence>
<keyword evidence="4" id="KW-0732">Signal</keyword>
<keyword evidence="7" id="KW-0969">Cilium</keyword>
<dbReference type="SUPFAM" id="SSF82171">
    <property type="entry name" value="DPP6 N-terminal domain-like"/>
    <property type="match status" value="1"/>
</dbReference>
<dbReference type="PANTHER" id="PTHR33722:SF1">
    <property type="entry name" value="CATION CHANNEL SPERM-ASSOCIATED AUXILIARY SUBUNIT DELTA"/>
    <property type="match status" value="1"/>
</dbReference>
<evidence type="ECO:0000256" key="12">
    <source>
        <dbReference type="ARBA" id="ARBA00037793"/>
    </source>
</evidence>
<keyword evidence="11" id="KW-0966">Cell projection</keyword>
<evidence type="ECO:0000313" key="16">
    <source>
        <dbReference type="Proteomes" id="UP000193719"/>
    </source>
</evidence>
<dbReference type="InterPro" id="IPR053814">
    <property type="entry name" value="CATSPERD/E_C"/>
</dbReference>
<protein>
    <recommendedName>
        <fullName evidence="14">CATSPERD/E C-terminal domain-containing protein</fullName>
    </recommendedName>
</protein>
<dbReference type="PANTHER" id="PTHR33722">
    <property type="entry name" value="CATION CHANNEL SPERM-ASSOCIATED PROTEIN SUBUNIT DELTA-RELATED"/>
    <property type="match status" value="1"/>
</dbReference>
<reference evidence="15 16" key="1">
    <citation type="submission" date="2016-08" db="EMBL/GenBank/DDBJ databases">
        <title>Genomes of anaerobic fungi encode conserved fungal cellulosomes for biomass hydrolysis.</title>
        <authorList>
            <consortium name="DOE Joint Genome Institute"/>
            <person name="Haitjema C.H."/>
            <person name="Gilmore S.P."/>
            <person name="Henske J.K."/>
            <person name="Solomon K.V."/>
            <person name="De Groot R."/>
            <person name="Kuo A."/>
            <person name="Mondo S.J."/>
            <person name="Salamov A.A."/>
            <person name="Labutti K."/>
            <person name="Zhao Z."/>
            <person name="Chiniquy J."/>
            <person name="Barry K."/>
            <person name="Brewer H.M."/>
            <person name="Purvine S.O."/>
            <person name="Wright A.T."/>
            <person name="Boxma B."/>
            <person name="Van Alen T."/>
            <person name="Hackstein J.H."/>
            <person name="Baker S.E."/>
            <person name="Grigoriev I.V."/>
            <person name="O'Malley M.A."/>
        </authorList>
    </citation>
    <scope>NUCLEOTIDE SEQUENCE [LARGE SCALE GENOMIC DNA]</scope>
    <source>
        <strain evidence="16">finn</strain>
    </source>
</reference>
<dbReference type="AlphaFoldDB" id="A0A1Y1V5K4"/>
<reference evidence="15 16" key="2">
    <citation type="submission" date="2016-08" db="EMBL/GenBank/DDBJ databases">
        <title>Pervasive Adenine N6-methylation of Active Genes in Fungi.</title>
        <authorList>
            <consortium name="DOE Joint Genome Institute"/>
            <person name="Mondo S.J."/>
            <person name="Dannebaum R.O."/>
            <person name="Kuo R.C."/>
            <person name="Labutti K."/>
            <person name="Haridas S."/>
            <person name="Kuo A."/>
            <person name="Salamov A."/>
            <person name="Ahrendt S.R."/>
            <person name="Lipzen A."/>
            <person name="Sullivan W."/>
            <person name="Andreopoulos W.B."/>
            <person name="Clum A."/>
            <person name="Lindquist E."/>
            <person name="Daum C."/>
            <person name="Ramamoorthy G.K."/>
            <person name="Gryganskyi A."/>
            <person name="Culley D."/>
            <person name="Magnuson J.K."/>
            <person name="James T.Y."/>
            <person name="O'Malley M.A."/>
            <person name="Stajich J.E."/>
            <person name="Spatafora J.W."/>
            <person name="Visel A."/>
            <person name="Grigoriev I.V."/>
        </authorList>
    </citation>
    <scope>NUCLEOTIDE SEQUENCE [LARGE SCALE GENOMIC DNA]</scope>
    <source>
        <strain evidence="16">finn</strain>
    </source>
</reference>
<evidence type="ECO:0000313" key="15">
    <source>
        <dbReference type="EMBL" id="ORX46894.1"/>
    </source>
</evidence>
<keyword evidence="9" id="KW-1015">Disulfide bond</keyword>
<accession>A0A1Y1V5K4</accession>
<comment type="subcellular location">
    <subcellularLocation>
        <location evidence="12">Cell projection</location>
        <location evidence="12">Cilium</location>
        <location evidence="12">Flagellum membrane</location>
        <topology evidence="12">Single-pass type I membrane protein</topology>
    </subcellularLocation>
</comment>
<evidence type="ECO:0000256" key="13">
    <source>
        <dbReference type="SAM" id="Phobius"/>
    </source>
</evidence>